<accession>A0A8E2IM97</accession>
<name>A0A8E2IM97_9MYCO</name>
<reference evidence="1 2" key="1">
    <citation type="submission" date="2017-02" db="EMBL/GenBank/DDBJ databases">
        <title>Mycobacterium kansasii genomes.</title>
        <authorList>
            <person name="Borowka P."/>
            <person name="Strapagiel D."/>
            <person name="Marciniak B."/>
            <person name="Lach J."/>
            <person name="Bakula Z."/>
            <person name="Van Ingen J."/>
            <person name="Safianowska A."/>
            <person name="Brzostek A."/>
            <person name="Dziadek J."/>
            <person name="Jagielski T."/>
        </authorList>
    </citation>
    <scope>NUCLEOTIDE SEQUENCE [LARGE SCALE GENOMIC DNA]</scope>
    <source>
        <strain evidence="1 2">12MK</strain>
    </source>
</reference>
<proteinExistence type="predicted"/>
<dbReference type="AlphaFoldDB" id="A0A8E2IM97"/>
<sequence>MTLYDNLNLLTADCYATAEAMAISPCPGGNPSPGTGNYSSNPHGVGGKIVCGSVEDRSDLVWTRDDQLLLATINGGPSVGDLYLWWRAMAPRLNLKAAL</sequence>
<organism evidence="1 2">
    <name type="scientific">Mycobacterium persicum</name>
    <dbReference type="NCBI Taxonomy" id="1487726"/>
    <lineage>
        <taxon>Bacteria</taxon>
        <taxon>Bacillati</taxon>
        <taxon>Actinomycetota</taxon>
        <taxon>Actinomycetes</taxon>
        <taxon>Mycobacteriales</taxon>
        <taxon>Mycobacteriaceae</taxon>
        <taxon>Mycobacterium</taxon>
    </lineage>
</organism>
<gene>
    <name evidence="1" type="ORF">B4U45_01930</name>
</gene>
<evidence type="ECO:0000313" key="1">
    <source>
        <dbReference type="EMBL" id="ORC05612.1"/>
    </source>
</evidence>
<dbReference type="Proteomes" id="UP000192335">
    <property type="component" value="Unassembled WGS sequence"/>
</dbReference>
<comment type="caution">
    <text evidence="1">The sequence shown here is derived from an EMBL/GenBank/DDBJ whole genome shotgun (WGS) entry which is preliminary data.</text>
</comment>
<evidence type="ECO:0000313" key="2">
    <source>
        <dbReference type="Proteomes" id="UP000192335"/>
    </source>
</evidence>
<protein>
    <submittedName>
        <fullName evidence="1">Uncharacterized protein</fullName>
    </submittedName>
</protein>
<dbReference type="EMBL" id="MWQA01000001">
    <property type="protein sequence ID" value="ORC05612.1"/>
    <property type="molecule type" value="Genomic_DNA"/>
</dbReference>